<feature type="compositionally biased region" description="Polar residues" evidence="1">
    <location>
        <begin position="360"/>
        <end position="370"/>
    </location>
</feature>
<feature type="region of interest" description="Disordered" evidence="1">
    <location>
        <begin position="355"/>
        <end position="378"/>
    </location>
</feature>
<dbReference type="VEuPathDB" id="FungiDB:sscle_12g086930"/>
<dbReference type="OrthoDB" id="1939479at2759"/>
<organism evidence="2 3">
    <name type="scientific">Sclerotinia sclerotiorum (strain ATCC 18683 / 1980 / Ss-1)</name>
    <name type="common">White mold</name>
    <name type="synonym">Whetzelinia sclerotiorum</name>
    <dbReference type="NCBI Taxonomy" id="665079"/>
    <lineage>
        <taxon>Eukaryota</taxon>
        <taxon>Fungi</taxon>
        <taxon>Dikarya</taxon>
        <taxon>Ascomycota</taxon>
        <taxon>Pezizomycotina</taxon>
        <taxon>Leotiomycetes</taxon>
        <taxon>Helotiales</taxon>
        <taxon>Sclerotiniaceae</taxon>
        <taxon>Sclerotinia</taxon>
    </lineage>
</organism>
<feature type="compositionally biased region" description="Pro residues" evidence="1">
    <location>
        <begin position="73"/>
        <end position="82"/>
    </location>
</feature>
<evidence type="ECO:0000313" key="3">
    <source>
        <dbReference type="Proteomes" id="UP000177798"/>
    </source>
</evidence>
<name>A0A1D9QH17_SCLS1</name>
<feature type="region of interest" description="Disordered" evidence="1">
    <location>
        <begin position="67"/>
        <end position="96"/>
    </location>
</feature>
<reference evidence="3" key="1">
    <citation type="journal article" date="2017" name="Genome Biol. Evol.">
        <title>The complete genome sequence of the phytopathogenic fungus Sclerotinia sclerotiorum reveals insights into the genome architecture of broad host range pathogens.</title>
        <authorList>
            <person name="Derbyshire M."/>
            <person name="Denton-Giles M."/>
            <person name="Hegedus D."/>
            <person name="Seifbarghy S."/>
            <person name="Rollins J."/>
            <person name="van Kan J."/>
            <person name="Seidl M.F."/>
            <person name="Faino L."/>
            <person name="Mbengue M."/>
            <person name="Navaud O."/>
            <person name="Raffaele S."/>
            <person name="Hammond-Kosack K."/>
            <person name="Heard S."/>
            <person name="Oliver R."/>
        </authorList>
    </citation>
    <scope>NUCLEOTIDE SEQUENCE [LARGE SCALE GENOMIC DNA]</scope>
    <source>
        <strain evidence="3">ATCC 18683 / 1980 / Ss-1</strain>
    </source>
</reference>
<protein>
    <submittedName>
        <fullName evidence="2">Uncharacterized protein</fullName>
    </submittedName>
</protein>
<feature type="region of interest" description="Disordered" evidence="1">
    <location>
        <begin position="16"/>
        <end position="50"/>
    </location>
</feature>
<gene>
    <name evidence="2" type="ORF">sscle_12g086930</name>
</gene>
<evidence type="ECO:0000313" key="2">
    <source>
        <dbReference type="EMBL" id="APA13923.1"/>
    </source>
</evidence>
<dbReference type="AlphaFoldDB" id="A0A1D9QH17"/>
<feature type="compositionally biased region" description="Acidic residues" evidence="1">
    <location>
        <begin position="432"/>
        <end position="466"/>
    </location>
</feature>
<proteinExistence type="predicted"/>
<evidence type="ECO:0000256" key="1">
    <source>
        <dbReference type="SAM" id="MobiDB-lite"/>
    </source>
</evidence>
<dbReference type="EMBL" id="CP017825">
    <property type="protein sequence ID" value="APA13923.1"/>
    <property type="molecule type" value="Genomic_DNA"/>
</dbReference>
<feature type="compositionally biased region" description="Basic and acidic residues" evidence="1">
    <location>
        <begin position="83"/>
        <end position="96"/>
    </location>
</feature>
<dbReference type="Proteomes" id="UP000177798">
    <property type="component" value="Chromosome 12"/>
</dbReference>
<feature type="region of interest" description="Disordered" evidence="1">
    <location>
        <begin position="415"/>
        <end position="515"/>
    </location>
</feature>
<accession>A0A1D9QH17</accession>
<feature type="compositionally biased region" description="Polar residues" evidence="1">
    <location>
        <begin position="36"/>
        <end position="48"/>
    </location>
</feature>
<sequence>MAEGRRIISPIMPTTSLAHIAPGPPDPLGGKKSNRITRVSTSDGSSITEMLDGKGKRFKIDVENPSYYAATPKAPPRPPIARPDPDKLESKKRTEMERRQFAPLTADWFVRIVEQVYRVDEERWGKWAVDLDKMKLLRSDFRFLMKILDTDPTNDNDDDQELAHVPMTIVDLYIYLVCEYRNRAIARTLEGGDLAGNNPTKQKISCILIDSQILYWDPKRGRYVDRVDDEGNVTRMFLHQNLPLAWAKAEEALARYDDETLHNLDYLLIPYEYKGAHTVLIGIAPKQKFCFHIDNSGTMVPRYLERDWKVEVAHHHTFHMNLLEAIVYSRFHKGVFDTVELPLYGQWEYRTDHRAEASRTTDNSPNVSRQQDAHNCGKRPRVAAEFLNGGFNKPFDYPMFKIPTKLQEIAIDPSYKHNLRPDPPPFVSGGIEDPDEKETEEMGDEDDDEDEVGGEGGGEGEGEDGAESSQAGARTKVKKTNTDKKVKWSGQNALDPDPFDPNPPEPGSTADERPVRVLWPAQMDPTKTGKCGFIYAIENPRFSHPRCNSRTECKMAAIANQMENWRMWADMPLDMFKAWMENVMAGREDDELTPWIDVLKLDGPEVDPEEDATKQGTSG</sequence>